<dbReference type="InterPro" id="IPR011701">
    <property type="entry name" value="MFS"/>
</dbReference>
<accession>A0A0N5AUK4</accession>
<evidence type="ECO:0000313" key="9">
    <source>
        <dbReference type="WBParaSite" id="SMUV_0000854201-mRNA-1"/>
    </source>
</evidence>
<feature type="transmembrane region" description="Helical" evidence="6">
    <location>
        <begin position="402"/>
        <end position="421"/>
    </location>
</feature>
<dbReference type="GO" id="GO:0022857">
    <property type="term" value="F:transmembrane transporter activity"/>
    <property type="evidence" value="ECO:0007669"/>
    <property type="project" value="InterPro"/>
</dbReference>
<feature type="transmembrane region" description="Helical" evidence="6">
    <location>
        <begin position="309"/>
        <end position="328"/>
    </location>
</feature>
<proteinExistence type="predicted"/>
<dbReference type="GO" id="GO:0016020">
    <property type="term" value="C:membrane"/>
    <property type="evidence" value="ECO:0007669"/>
    <property type="project" value="UniProtKB-SubCell"/>
</dbReference>
<protein>
    <submittedName>
        <fullName evidence="9">MFS domain-containing protein</fullName>
    </submittedName>
</protein>
<feature type="transmembrane region" description="Helical" evidence="6">
    <location>
        <begin position="267"/>
        <end position="288"/>
    </location>
</feature>
<keyword evidence="4 6" id="KW-0472">Membrane</keyword>
<sequence>MICAGTLEWDSSYQKEIFKGTAWSAVVTALLAGYVADRTSAKWLLQIGVVFFIVCSVVFPFLALNVGFAAALASRIVMGIGEGVILPAINVMITSWFPPVERSTAAAINTAGNQIAGFLGSPLAAYLCASSWKWPSVFYLSISISRIAGVIWSIFWLLTVTDNPSESKLMTTRERRYLEATLFKRATRKKRDTADYGDVISDIDIVIHNAYFKLQKVKVPWKKVFTSKPIWAIFISQFAAHFIFFFVQSYTPTYFKEVLFMKLTDNGIYSALPNLTLCVSKILWGVAMDKLKEKQIVTPTAGCKISQRLVWTTSVSMAILLAALAMFVDCTRPMLAVVLLCIFGVAFSTTVSGFFTALLSVAPPFVGTLSSISFFFGIIGQLLAPDLVAYIDKHGTVEEWRIIFLIMASVSLVAGVVFGLYGSADIQSWAVTDAADPAKNKQLLSIEKEKSPTNPLVQKAEEEL</sequence>
<dbReference type="FunFam" id="1.20.1250.20:FF:000355">
    <property type="entry name" value="SLC (SoLute Carrier) homolog"/>
    <property type="match status" value="1"/>
</dbReference>
<dbReference type="Pfam" id="PF07690">
    <property type="entry name" value="MFS_1"/>
    <property type="match status" value="1"/>
</dbReference>
<feature type="region of interest" description="Disordered" evidence="5">
    <location>
        <begin position="443"/>
        <end position="464"/>
    </location>
</feature>
<dbReference type="PROSITE" id="PS50850">
    <property type="entry name" value="MFS"/>
    <property type="match status" value="1"/>
</dbReference>
<keyword evidence="3 6" id="KW-1133">Transmembrane helix</keyword>
<evidence type="ECO:0000259" key="7">
    <source>
        <dbReference type="PROSITE" id="PS50850"/>
    </source>
</evidence>
<keyword evidence="2 6" id="KW-0812">Transmembrane</keyword>
<evidence type="ECO:0000256" key="5">
    <source>
        <dbReference type="SAM" id="MobiDB-lite"/>
    </source>
</evidence>
<dbReference type="InterPro" id="IPR036259">
    <property type="entry name" value="MFS_trans_sf"/>
</dbReference>
<name>A0A0N5AUK4_9BILA</name>
<reference evidence="9" key="1">
    <citation type="submission" date="2017-02" db="UniProtKB">
        <authorList>
            <consortium name="WormBaseParasite"/>
        </authorList>
    </citation>
    <scope>IDENTIFICATION</scope>
</reference>
<feature type="transmembrane region" description="Helical" evidence="6">
    <location>
        <begin position="76"/>
        <end position="98"/>
    </location>
</feature>
<dbReference type="InterPro" id="IPR020846">
    <property type="entry name" value="MFS_dom"/>
</dbReference>
<feature type="transmembrane region" description="Helical" evidence="6">
    <location>
        <begin position="43"/>
        <end position="64"/>
    </location>
</feature>
<dbReference type="PANTHER" id="PTHR11662">
    <property type="entry name" value="SOLUTE CARRIER FAMILY 17"/>
    <property type="match status" value="1"/>
</dbReference>
<feature type="transmembrane region" description="Helical" evidence="6">
    <location>
        <begin position="365"/>
        <end position="382"/>
    </location>
</feature>
<evidence type="ECO:0000256" key="3">
    <source>
        <dbReference type="ARBA" id="ARBA00022989"/>
    </source>
</evidence>
<evidence type="ECO:0000313" key="8">
    <source>
        <dbReference type="Proteomes" id="UP000046393"/>
    </source>
</evidence>
<feature type="transmembrane region" description="Helical" evidence="6">
    <location>
        <begin position="138"/>
        <end position="160"/>
    </location>
</feature>
<comment type="subcellular location">
    <subcellularLocation>
        <location evidence="1">Membrane</location>
        <topology evidence="1">Multi-pass membrane protein</topology>
    </subcellularLocation>
</comment>
<dbReference type="InterPro" id="IPR050382">
    <property type="entry name" value="MFS_Na/Anion_cotransporter"/>
</dbReference>
<keyword evidence="8" id="KW-1185">Reference proteome</keyword>
<organism evidence="8 9">
    <name type="scientific">Syphacia muris</name>
    <dbReference type="NCBI Taxonomy" id="451379"/>
    <lineage>
        <taxon>Eukaryota</taxon>
        <taxon>Metazoa</taxon>
        <taxon>Ecdysozoa</taxon>
        <taxon>Nematoda</taxon>
        <taxon>Chromadorea</taxon>
        <taxon>Rhabditida</taxon>
        <taxon>Spirurina</taxon>
        <taxon>Oxyuridomorpha</taxon>
        <taxon>Oxyuroidea</taxon>
        <taxon>Oxyuridae</taxon>
        <taxon>Syphacia</taxon>
    </lineage>
</organism>
<feature type="transmembrane region" description="Helical" evidence="6">
    <location>
        <begin position="230"/>
        <end position="247"/>
    </location>
</feature>
<evidence type="ECO:0000256" key="1">
    <source>
        <dbReference type="ARBA" id="ARBA00004141"/>
    </source>
</evidence>
<feature type="transmembrane region" description="Helical" evidence="6">
    <location>
        <begin position="334"/>
        <end position="358"/>
    </location>
</feature>
<feature type="domain" description="Major facilitator superfamily (MFS) profile" evidence="7">
    <location>
        <begin position="1"/>
        <end position="426"/>
    </location>
</feature>
<dbReference type="AlphaFoldDB" id="A0A0N5AUK4"/>
<evidence type="ECO:0000256" key="4">
    <source>
        <dbReference type="ARBA" id="ARBA00023136"/>
    </source>
</evidence>
<dbReference type="WBParaSite" id="SMUV_0000854201-mRNA-1">
    <property type="protein sequence ID" value="SMUV_0000854201-mRNA-1"/>
    <property type="gene ID" value="SMUV_0000854201"/>
</dbReference>
<dbReference type="Gene3D" id="1.20.1250.20">
    <property type="entry name" value="MFS general substrate transporter like domains"/>
    <property type="match status" value="2"/>
</dbReference>
<dbReference type="STRING" id="451379.A0A0N5AUK4"/>
<dbReference type="PANTHER" id="PTHR11662:SF405">
    <property type="entry name" value="PROTEIN CBG12249"/>
    <property type="match status" value="1"/>
</dbReference>
<evidence type="ECO:0000256" key="6">
    <source>
        <dbReference type="SAM" id="Phobius"/>
    </source>
</evidence>
<dbReference type="GO" id="GO:0006820">
    <property type="term" value="P:monoatomic anion transport"/>
    <property type="evidence" value="ECO:0007669"/>
    <property type="project" value="TreeGrafter"/>
</dbReference>
<feature type="transmembrane region" description="Helical" evidence="6">
    <location>
        <begin position="17"/>
        <end position="36"/>
    </location>
</feature>
<dbReference type="SUPFAM" id="SSF103473">
    <property type="entry name" value="MFS general substrate transporter"/>
    <property type="match status" value="1"/>
</dbReference>
<dbReference type="Proteomes" id="UP000046393">
    <property type="component" value="Unplaced"/>
</dbReference>
<evidence type="ECO:0000256" key="2">
    <source>
        <dbReference type="ARBA" id="ARBA00022692"/>
    </source>
</evidence>